<feature type="transmembrane region" description="Helical" evidence="3">
    <location>
        <begin position="257"/>
        <end position="274"/>
    </location>
</feature>
<feature type="transmembrane region" description="Helical" evidence="3">
    <location>
        <begin position="286"/>
        <end position="305"/>
    </location>
</feature>
<dbReference type="PANTHER" id="PTHR23028">
    <property type="entry name" value="ACETYLTRANSFERASE"/>
    <property type="match status" value="1"/>
</dbReference>
<organism evidence="5 6">
    <name type="scientific">Cohnella boryungensis</name>
    <dbReference type="NCBI Taxonomy" id="768479"/>
    <lineage>
        <taxon>Bacteria</taxon>
        <taxon>Bacillati</taxon>
        <taxon>Bacillota</taxon>
        <taxon>Bacilli</taxon>
        <taxon>Bacillales</taxon>
        <taxon>Paenibacillaceae</taxon>
        <taxon>Cohnella</taxon>
    </lineage>
</organism>
<accession>A0ABV8SFF8</accession>
<comment type="caution">
    <text evidence="5">The sequence shown here is derived from an EMBL/GenBank/DDBJ whole genome shotgun (WGS) entry which is preliminary data.</text>
</comment>
<feature type="domain" description="Acyltransferase 3" evidence="4">
    <location>
        <begin position="20"/>
        <end position="335"/>
    </location>
</feature>
<evidence type="ECO:0000259" key="4">
    <source>
        <dbReference type="Pfam" id="PF01757"/>
    </source>
</evidence>
<dbReference type="EMBL" id="JBHSED010000040">
    <property type="protein sequence ID" value="MFC4305687.1"/>
    <property type="molecule type" value="Genomic_DNA"/>
</dbReference>
<feature type="transmembrane region" description="Helical" evidence="3">
    <location>
        <begin position="183"/>
        <end position="206"/>
    </location>
</feature>
<feature type="transmembrane region" description="Helical" evidence="3">
    <location>
        <begin position="138"/>
        <end position="155"/>
    </location>
</feature>
<dbReference type="EC" id="2.3.-.-" evidence="5"/>
<feature type="transmembrane region" description="Helical" evidence="3">
    <location>
        <begin position="317"/>
        <end position="338"/>
    </location>
</feature>
<dbReference type="GO" id="GO:0016746">
    <property type="term" value="F:acyltransferase activity"/>
    <property type="evidence" value="ECO:0007669"/>
    <property type="project" value="UniProtKB-KW"/>
</dbReference>
<dbReference type="PANTHER" id="PTHR23028:SF53">
    <property type="entry name" value="ACYL_TRANSF_3 DOMAIN-CONTAINING PROTEIN"/>
    <property type="match status" value="1"/>
</dbReference>
<dbReference type="Proteomes" id="UP001595755">
    <property type="component" value="Unassembled WGS sequence"/>
</dbReference>
<evidence type="ECO:0000256" key="1">
    <source>
        <dbReference type="ARBA" id="ARBA00004370"/>
    </source>
</evidence>
<keyword evidence="3" id="KW-0812">Transmembrane</keyword>
<proteinExistence type="inferred from homology"/>
<feature type="transmembrane region" description="Helical" evidence="3">
    <location>
        <begin position="91"/>
        <end position="107"/>
    </location>
</feature>
<comment type="similarity">
    <text evidence="2">Belongs to the acyltransferase 3 family.</text>
</comment>
<evidence type="ECO:0000313" key="6">
    <source>
        <dbReference type="Proteomes" id="UP001595755"/>
    </source>
</evidence>
<dbReference type="RefSeq" id="WP_204601274.1">
    <property type="nucleotide sequence ID" value="NZ_JBHSED010000040.1"/>
</dbReference>
<keyword evidence="3" id="KW-0472">Membrane</keyword>
<evidence type="ECO:0000256" key="3">
    <source>
        <dbReference type="SAM" id="Phobius"/>
    </source>
</evidence>
<comment type="subcellular location">
    <subcellularLocation>
        <location evidence="1">Membrane</location>
    </subcellularLocation>
</comment>
<feature type="transmembrane region" description="Helical" evidence="3">
    <location>
        <begin position="160"/>
        <end position="177"/>
    </location>
</feature>
<protein>
    <submittedName>
        <fullName evidence="5">Acyltransferase family protein</fullName>
        <ecNumber evidence="5">2.3.-.-</ecNumber>
    </submittedName>
</protein>
<reference evidence="6" key="1">
    <citation type="journal article" date="2019" name="Int. J. Syst. Evol. Microbiol.">
        <title>The Global Catalogue of Microorganisms (GCM) 10K type strain sequencing project: providing services to taxonomists for standard genome sequencing and annotation.</title>
        <authorList>
            <consortium name="The Broad Institute Genomics Platform"/>
            <consortium name="The Broad Institute Genome Sequencing Center for Infectious Disease"/>
            <person name="Wu L."/>
            <person name="Ma J."/>
        </authorList>
    </citation>
    <scope>NUCLEOTIDE SEQUENCE [LARGE SCALE GENOMIC DNA]</scope>
    <source>
        <strain evidence="6">CGMCC 4.1641</strain>
    </source>
</reference>
<keyword evidence="5" id="KW-0808">Transferase</keyword>
<dbReference type="Pfam" id="PF01757">
    <property type="entry name" value="Acyl_transf_3"/>
    <property type="match status" value="1"/>
</dbReference>
<gene>
    <name evidence="5" type="ORF">ACFO1S_19845</name>
</gene>
<name>A0ABV8SFF8_9BACL</name>
<keyword evidence="5" id="KW-0012">Acyltransferase</keyword>
<keyword evidence="3" id="KW-1133">Transmembrane helix</keyword>
<dbReference type="InterPro" id="IPR002656">
    <property type="entry name" value="Acyl_transf_3_dom"/>
</dbReference>
<feature type="transmembrane region" description="Helical" evidence="3">
    <location>
        <begin position="53"/>
        <end position="71"/>
    </location>
</feature>
<keyword evidence="6" id="KW-1185">Reference proteome</keyword>
<dbReference type="InterPro" id="IPR050879">
    <property type="entry name" value="Acyltransferase_3"/>
</dbReference>
<feature type="transmembrane region" description="Helical" evidence="3">
    <location>
        <begin position="218"/>
        <end position="237"/>
    </location>
</feature>
<sequence>MVSNSKSASNSNNPVITRHYSLDGIRGMACSMVLISHIFGNQYKMWFGGLGKMGVWLFFVLSAFLLSNYFFSKPKRSLDPLEWVNYFTRRFLRVFPIFIIVLVIYRLDYFLVENDQSFIDHILLKVGNGHFWTIPVEMKYYILLPIVIVSVIYLFSLNWLFSVVGLAVLICLHQWSIPAEDTQIASISLMTYLPVFVSGSIAALIHTKLIDICIPKKIRLFMDVIAFIIIAAIIISLPAVFSEFFVQIPSTFYDKKFIYYGILYSIFILCVMHGQGYSRKLFESKVLRYIGIYSFSAYLIHPIILYNVRKYIPDVTLMGVIIMVVTIIISSTILYHVFERPFTKINILSSRKKKLNIAQ</sequence>
<evidence type="ECO:0000313" key="5">
    <source>
        <dbReference type="EMBL" id="MFC4305687.1"/>
    </source>
</evidence>
<evidence type="ECO:0000256" key="2">
    <source>
        <dbReference type="ARBA" id="ARBA00007400"/>
    </source>
</evidence>